<dbReference type="PANTHER" id="PTHR42996">
    <property type="entry name" value="PHOSPHATE-BINDING PROTEIN PSTS"/>
    <property type="match status" value="1"/>
</dbReference>
<evidence type="ECO:0000256" key="1">
    <source>
        <dbReference type="ARBA" id="ARBA00004167"/>
    </source>
</evidence>
<dbReference type="GO" id="GO:0005524">
    <property type="term" value="F:ATP binding"/>
    <property type="evidence" value="ECO:0007669"/>
    <property type="project" value="InterPro"/>
</dbReference>
<keyword evidence="5" id="KW-0456">Lyase</keyword>
<comment type="subcellular location">
    <subcellularLocation>
        <location evidence="1">Membrane</location>
        <topology evidence="1">Single-pass membrane protein</topology>
    </subcellularLocation>
</comment>
<dbReference type="SUPFAM" id="SSF55073">
    <property type="entry name" value="Nucleotide cyclase"/>
    <property type="match status" value="1"/>
</dbReference>
<dbReference type="InterPro" id="IPR001054">
    <property type="entry name" value="A/G_cyclase"/>
</dbReference>
<reference evidence="11 12" key="1">
    <citation type="submission" date="2024-01" db="EMBL/GenBank/DDBJ databases">
        <title>The genome of the rayed Mediterranean limpet Patella caerulea (Linnaeus, 1758).</title>
        <authorList>
            <person name="Anh-Thu Weber A."/>
            <person name="Halstead-Nussloch G."/>
        </authorList>
    </citation>
    <scope>NUCLEOTIDE SEQUENCE [LARGE SCALE GENOMIC DNA]</scope>
    <source>
        <strain evidence="11">AATW-2023a</strain>
        <tissue evidence="11">Whole specimen</tissue>
    </source>
</reference>
<feature type="domain" description="Guanylate cyclase" evidence="10">
    <location>
        <begin position="799"/>
        <end position="931"/>
    </location>
</feature>
<dbReference type="InterPro" id="IPR029787">
    <property type="entry name" value="Nucleotide_cyclase"/>
</dbReference>
<dbReference type="GO" id="GO:0042301">
    <property type="term" value="F:phosphate ion binding"/>
    <property type="evidence" value="ECO:0007669"/>
    <property type="project" value="InterPro"/>
</dbReference>
<dbReference type="Pfam" id="PF00211">
    <property type="entry name" value="Guanylate_cyc"/>
    <property type="match status" value="1"/>
</dbReference>
<dbReference type="Gene3D" id="3.40.190.10">
    <property type="entry name" value="Periplasmic binding protein-like II"/>
    <property type="match status" value="2"/>
</dbReference>
<dbReference type="GO" id="GO:0004672">
    <property type="term" value="F:protein kinase activity"/>
    <property type="evidence" value="ECO:0007669"/>
    <property type="project" value="InterPro"/>
</dbReference>
<dbReference type="EMBL" id="JAZGQO010000009">
    <property type="protein sequence ID" value="KAK6177978.1"/>
    <property type="molecule type" value="Genomic_DNA"/>
</dbReference>
<evidence type="ECO:0000256" key="2">
    <source>
        <dbReference type="ARBA" id="ARBA00008725"/>
    </source>
</evidence>
<evidence type="ECO:0000256" key="5">
    <source>
        <dbReference type="ARBA" id="ARBA00023239"/>
    </source>
</evidence>
<feature type="signal peptide" evidence="8">
    <location>
        <begin position="1"/>
        <end position="21"/>
    </location>
</feature>
<dbReference type="SMART" id="SM00044">
    <property type="entry name" value="CYCc"/>
    <property type="match status" value="1"/>
</dbReference>
<feature type="compositionally biased region" description="Polar residues" evidence="6">
    <location>
        <begin position="1032"/>
        <end position="1041"/>
    </location>
</feature>
<dbReference type="GO" id="GO:0009190">
    <property type="term" value="P:cyclic nucleotide biosynthetic process"/>
    <property type="evidence" value="ECO:0007669"/>
    <property type="project" value="InterPro"/>
</dbReference>
<keyword evidence="7" id="KW-0472">Membrane</keyword>
<evidence type="ECO:0000256" key="8">
    <source>
        <dbReference type="SAM" id="SignalP"/>
    </source>
</evidence>
<accession>A0AAN8JL18</accession>
<dbReference type="CDD" id="cd13565">
    <property type="entry name" value="PBP2_PstS"/>
    <property type="match status" value="1"/>
</dbReference>
<keyword evidence="8" id="KW-0732">Signal</keyword>
<organism evidence="11 12">
    <name type="scientific">Patella caerulea</name>
    <name type="common">Rayed Mediterranean limpet</name>
    <dbReference type="NCBI Taxonomy" id="87958"/>
    <lineage>
        <taxon>Eukaryota</taxon>
        <taxon>Metazoa</taxon>
        <taxon>Spiralia</taxon>
        <taxon>Lophotrochozoa</taxon>
        <taxon>Mollusca</taxon>
        <taxon>Gastropoda</taxon>
        <taxon>Patellogastropoda</taxon>
        <taxon>Patelloidea</taxon>
        <taxon>Patellidae</taxon>
        <taxon>Patella</taxon>
    </lineage>
</organism>
<dbReference type="InterPro" id="IPR005673">
    <property type="entry name" value="ABC_phos-bd_PstS"/>
</dbReference>
<dbReference type="InterPro" id="IPR050962">
    <property type="entry name" value="Phosphate-bind_PstS"/>
</dbReference>
<dbReference type="Pfam" id="PF12849">
    <property type="entry name" value="PBP_like_2"/>
    <property type="match status" value="1"/>
</dbReference>
<evidence type="ECO:0000256" key="7">
    <source>
        <dbReference type="SAM" id="Phobius"/>
    </source>
</evidence>
<feature type="compositionally biased region" description="Basic and acidic residues" evidence="6">
    <location>
        <begin position="996"/>
        <end position="1012"/>
    </location>
</feature>
<dbReference type="GO" id="GO:0043190">
    <property type="term" value="C:ATP-binding cassette (ABC) transporter complex"/>
    <property type="evidence" value="ECO:0007669"/>
    <property type="project" value="InterPro"/>
</dbReference>
<dbReference type="Pfam" id="PF07714">
    <property type="entry name" value="PK_Tyr_Ser-Thr"/>
    <property type="match status" value="1"/>
</dbReference>
<evidence type="ECO:0000256" key="6">
    <source>
        <dbReference type="SAM" id="MobiDB-lite"/>
    </source>
</evidence>
<dbReference type="InterPro" id="IPR001245">
    <property type="entry name" value="Ser-Thr/Tyr_kinase_cat_dom"/>
</dbReference>
<dbReference type="PANTHER" id="PTHR42996:SF1">
    <property type="entry name" value="PHOSPHATE-BINDING PROTEIN PSTS"/>
    <property type="match status" value="1"/>
</dbReference>
<feature type="domain" description="Protein kinase" evidence="9">
    <location>
        <begin position="449"/>
        <end position="725"/>
    </location>
</feature>
<evidence type="ECO:0000313" key="11">
    <source>
        <dbReference type="EMBL" id="KAK6177978.1"/>
    </source>
</evidence>
<evidence type="ECO:0000256" key="4">
    <source>
        <dbReference type="ARBA" id="ARBA00022592"/>
    </source>
</evidence>
<keyword evidence="3" id="KW-0813">Transport</keyword>
<name>A0AAN8JL18_PATCE</name>
<keyword evidence="7" id="KW-1133">Transmembrane helix</keyword>
<dbReference type="NCBIfam" id="TIGR00975">
    <property type="entry name" value="3a0107s03"/>
    <property type="match status" value="1"/>
</dbReference>
<evidence type="ECO:0008006" key="13">
    <source>
        <dbReference type="Google" id="ProtNLM"/>
    </source>
</evidence>
<dbReference type="PROSITE" id="PS50125">
    <property type="entry name" value="GUANYLATE_CYCLASE_2"/>
    <property type="match status" value="1"/>
</dbReference>
<dbReference type="GO" id="GO:0016829">
    <property type="term" value="F:lyase activity"/>
    <property type="evidence" value="ECO:0007669"/>
    <property type="project" value="UniProtKB-KW"/>
</dbReference>
<dbReference type="InterPro" id="IPR000719">
    <property type="entry name" value="Prot_kinase_dom"/>
</dbReference>
<evidence type="ECO:0000259" key="9">
    <source>
        <dbReference type="PROSITE" id="PS50011"/>
    </source>
</evidence>
<dbReference type="PROSITE" id="PS50011">
    <property type="entry name" value="PROTEIN_KINASE_DOM"/>
    <property type="match status" value="1"/>
</dbReference>
<dbReference type="InterPro" id="IPR011009">
    <property type="entry name" value="Kinase-like_dom_sf"/>
</dbReference>
<proteinExistence type="inferred from homology"/>
<evidence type="ECO:0000259" key="10">
    <source>
        <dbReference type="PROSITE" id="PS50125"/>
    </source>
</evidence>
<dbReference type="GO" id="GO:0035556">
    <property type="term" value="P:intracellular signal transduction"/>
    <property type="evidence" value="ECO:0007669"/>
    <property type="project" value="InterPro"/>
</dbReference>
<comment type="similarity">
    <text evidence="2">Belongs to the PstS family.</text>
</comment>
<dbReference type="SUPFAM" id="SSF56112">
    <property type="entry name" value="Protein kinase-like (PK-like)"/>
    <property type="match status" value="1"/>
</dbReference>
<dbReference type="GO" id="GO:0035435">
    <property type="term" value="P:phosphate ion transmembrane transport"/>
    <property type="evidence" value="ECO:0007669"/>
    <property type="project" value="InterPro"/>
</dbReference>
<keyword evidence="4" id="KW-0592">Phosphate transport</keyword>
<gene>
    <name evidence="11" type="ORF">SNE40_012830</name>
</gene>
<dbReference type="Gene3D" id="3.30.70.1230">
    <property type="entry name" value="Nucleotide cyclase"/>
    <property type="match status" value="1"/>
</dbReference>
<comment type="caution">
    <text evidence="11">The sequence shown here is derived from an EMBL/GenBank/DDBJ whole genome shotgun (WGS) entry which is preliminary data.</text>
</comment>
<evidence type="ECO:0000313" key="12">
    <source>
        <dbReference type="Proteomes" id="UP001347796"/>
    </source>
</evidence>
<protein>
    <recommendedName>
        <fullName evidence="13">Guanylate cyclase</fullName>
    </recommendedName>
</protein>
<dbReference type="Proteomes" id="UP001347796">
    <property type="component" value="Unassembled WGS sequence"/>
</dbReference>
<feature type="transmembrane region" description="Helical" evidence="7">
    <location>
        <begin position="379"/>
        <end position="403"/>
    </location>
</feature>
<dbReference type="Gene3D" id="1.10.510.10">
    <property type="entry name" value="Transferase(Phosphotransferase) domain 1"/>
    <property type="match status" value="1"/>
</dbReference>
<feature type="chain" id="PRO_5042824431" description="Guanylate cyclase" evidence="8">
    <location>
        <begin position="22"/>
        <end position="1072"/>
    </location>
</feature>
<keyword evidence="12" id="KW-1185">Reference proteome</keyword>
<dbReference type="InterPro" id="IPR024370">
    <property type="entry name" value="PBP_domain"/>
</dbReference>
<feature type="transmembrane region" description="Helical" evidence="7">
    <location>
        <begin position="554"/>
        <end position="575"/>
    </location>
</feature>
<evidence type="ECO:0000256" key="3">
    <source>
        <dbReference type="ARBA" id="ARBA00022448"/>
    </source>
</evidence>
<dbReference type="AlphaFoldDB" id="A0AAN8JL18"/>
<sequence length="1072" mass="120822">MESGVFVSIYIALYLSSVVRAEIQLRGAGASFPDPVYQSWIPSFRAYRQAHVSLNMNYDPVGSGTGKKRIIADVDIEYAGSDSRLSESDLQQDSDLVMFPTMAGAVVVAYNVPGCSPRLNLTRYQIVGIFNGTVRNWNDPSFVDKNPNCVMPNTTIKVIARADKSGTTEIFTEGLAAFSETWNNTYGTFADGIDTATDQPKKWKADAIFMYGNKNGGMSGLISSIKYSIGYLSVAEADAQKIKYAVVENKRGKYVSPTSSAVQGAMDYAAEVTHTLMTSLADGDNDDAYPMAGYTYFIVHLTTMDNCESARELVRYIEWFNSEKTARKICEDSKMAPLSQKIIDRVTDQVLKKMTCNGQNVWALMEASKQNEIKVDDTWIIPVAVCVPLFLILIIGLLGYILLQKYRLNKMIDNNEWDIAIEDIVFYFDDKATSSGKSKLFGMRSIKSLKSIEDIPEGSEILLQILQWPGKLHGNTIGIRLLEVKELKMINRGMKRDMLWLRDKVMHVNVVRFFGLSELDGERYVIGEYCGKGPMTDILQDAKYTLNNDFKFSLAFDIAVGMAFLHGIGIVHGHLTSTHCFVDSRWTVKIGDWEYIRLLQHVKSNKNPFIYIHKDANDIGKQEAAFRDFWVAPEILRSDLELPSAPSGDVYSFAIILQEIFTREDPYAEHAGMIMPDQVIKAILNNNLRPQPSDDTPIRVRQIMEIAWSETATSRPSFEQMNKMMRQCRTTRKSVLDSMMEAMEDYTAHLESRIEERTSELFVAKSNIQHMLKDAIPPHLVNKLSNGETIETRIHSMLGVVLVEIVNMKDLVETSSAQDIIVYLNDTHSELEKIFNRYDAYRTNLQGDTFTVTVGLNHEIKNDLKRAEEIPHLCLDLLNSRNKVPHPSNLDRPFELKIVAHAGSVVTGVLGTAAPKFVALGETVEIVKHVIKLSEPQKCLITKTVYSLFEKSSTFDVEEANNMSFQDQILETFWLTGRHCTFVDIQSDTSTDSGIDADKNRPNSRDSDKSQEDAIVVVESTKQSAELKKNSKWLNKPTQPENSKRKFPEKSNSLRPSKHNRISPLIEEISEL</sequence>
<keyword evidence="7" id="KW-0812">Transmembrane</keyword>
<dbReference type="SUPFAM" id="SSF53850">
    <property type="entry name" value="Periplasmic binding protein-like II"/>
    <property type="match status" value="1"/>
</dbReference>
<feature type="region of interest" description="Disordered" evidence="6">
    <location>
        <begin position="991"/>
        <end position="1072"/>
    </location>
</feature>